<name>A0A543DNG2_9PSEU</name>
<feature type="domain" description="ABC transporter" evidence="5">
    <location>
        <begin position="6"/>
        <end position="224"/>
    </location>
</feature>
<proteinExistence type="inferred from homology"/>
<dbReference type="AlphaFoldDB" id="A0A543DNG2"/>
<reference evidence="6 7" key="1">
    <citation type="submission" date="2019-06" db="EMBL/GenBank/DDBJ databases">
        <title>Sequencing the genomes of 1000 actinobacteria strains.</title>
        <authorList>
            <person name="Klenk H.-P."/>
        </authorList>
    </citation>
    <scope>NUCLEOTIDE SEQUENCE [LARGE SCALE GENOMIC DNA]</scope>
    <source>
        <strain evidence="6 7">DSM 45301</strain>
    </source>
</reference>
<dbReference type="PANTHER" id="PTHR42734">
    <property type="entry name" value="METAL TRANSPORT SYSTEM ATP-BINDING PROTEIN TM_0124-RELATED"/>
    <property type="match status" value="1"/>
</dbReference>
<evidence type="ECO:0000256" key="2">
    <source>
        <dbReference type="ARBA" id="ARBA00022448"/>
    </source>
</evidence>
<keyword evidence="2" id="KW-0813">Transport</keyword>
<keyword evidence="4 6" id="KW-0067">ATP-binding</keyword>
<dbReference type="InterPro" id="IPR003439">
    <property type="entry name" value="ABC_transporter-like_ATP-bd"/>
</dbReference>
<dbReference type="PROSITE" id="PS50893">
    <property type="entry name" value="ABC_TRANSPORTER_2"/>
    <property type="match status" value="1"/>
</dbReference>
<dbReference type="GO" id="GO:0005524">
    <property type="term" value="F:ATP binding"/>
    <property type="evidence" value="ECO:0007669"/>
    <property type="project" value="UniProtKB-KW"/>
</dbReference>
<evidence type="ECO:0000256" key="3">
    <source>
        <dbReference type="ARBA" id="ARBA00022741"/>
    </source>
</evidence>
<dbReference type="InterPro" id="IPR050153">
    <property type="entry name" value="Metal_Ion_Import_ABC"/>
</dbReference>
<protein>
    <submittedName>
        <fullName evidence="6">Zinc/manganese transport system ATP-binding protein</fullName>
    </submittedName>
</protein>
<keyword evidence="3" id="KW-0547">Nucleotide-binding</keyword>
<dbReference type="PROSITE" id="PS00211">
    <property type="entry name" value="ABC_TRANSPORTER_1"/>
    <property type="match status" value="1"/>
</dbReference>
<dbReference type="RefSeq" id="WP_246106560.1">
    <property type="nucleotide sequence ID" value="NZ_VFPA01000002.1"/>
</dbReference>
<dbReference type="InterPro" id="IPR027417">
    <property type="entry name" value="P-loop_NTPase"/>
</dbReference>
<dbReference type="Proteomes" id="UP000315677">
    <property type="component" value="Unassembled WGS sequence"/>
</dbReference>
<dbReference type="InterPro" id="IPR047748">
    <property type="entry name" value="AztA-like"/>
</dbReference>
<keyword evidence="7" id="KW-1185">Reference proteome</keyword>
<organism evidence="6 7">
    <name type="scientific">Pseudonocardia kunmingensis</name>
    <dbReference type="NCBI Taxonomy" id="630975"/>
    <lineage>
        <taxon>Bacteria</taxon>
        <taxon>Bacillati</taxon>
        <taxon>Actinomycetota</taxon>
        <taxon>Actinomycetes</taxon>
        <taxon>Pseudonocardiales</taxon>
        <taxon>Pseudonocardiaceae</taxon>
        <taxon>Pseudonocardia</taxon>
    </lineage>
</organism>
<comment type="similarity">
    <text evidence="1">Belongs to the ABC transporter superfamily.</text>
</comment>
<gene>
    <name evidence="6" type="ORF">FB558_3394</name>
</gene>
<dbReference type="PANTHER" id="PTHR42734:SF5">
    <property type="entry name" value="IRON TRANSPORT SYSTEM ATP-BINDING PROTEIN HI_0361-RELATED"/>
    <property type="match status" value="1"/>
</dbReference>
<accession>A0A543DNG2</accession>
<dbReference type="GO" id="GO:0016887">
    <property type="term" value="F:ATP hydrolysis activity"/>
    <property type="evidence" value="ECO:0007669"/>
    <property type="project" value="InterPro"/>
</dbReference>
<comment type="caution">
    <text evidence="6">The sequence shown here is derived from an EMBL/GenBank/DDBJ whole genome shotgun (WGS) entry which is preliminary data.</text>
</comment>
<dbReference type="InterPro" id="IPR003593">
    <property type="entry name" value="AAA+_ATPase"/>
</dbReference>
<sequence length="226" mass="23596">MIDDEMHDDALRVRDLVAGHGAPALHGIRTAIPRAVITAVLGPNGAGKSTLLDVLAGVLAPVAGVVERRGGTRPAYVVQRSTAPETLPITARATVAMGRWATRGPWRRLTARDRTVVADCLDRLGATDLADRPLGTLSGGQRQRVLVAQGLAQESDLLLLDEPAAGLDAQARSRIDEALRQAAAGGVTVVRVTHDPDVAARADHCLLLRDGRLAAEGPPAVVLPAA</sequence>
<dbReference type="SMART" id="SM00382">
    <property type="entry name" value="AAA"/>
    <property type="match status" value="1"/>
</dbReference>
<evidence type="ECO:0000313" key="6">
    <source>
        <dbReference type="EMBL" id="TQM10871.1"/>
    </source>
</evidence>
<dbReference type="EMBL" id="VFPA01000002">
    <property type="protein sequence ID" value="TQM10871.1"/>
    <property type="molecule type" value="Genomic_DNA"/>
</dbReference>
<evidence type="ECO:0000313" key="7">
    <source>
        <dbReference type="Proteomes" id="UP000315677"/>
    </source>
</evidence>
<dbReference type="InterPro" id="IPR017871">
    <property type="entry name" value="ABC_transporter-like_CS"/>
</dbReference>
<dbReference type="Pfam" id="PF00005">
    <property type="entry name" value="ABC_tran"/>
    <property type="match status" value="1"/>
</dbReference>
<evidence type="ECO:0000259" key="5">
    <source>
        <dbReference type="PROSITE" id="PS50893"/>
    </source>
</evidence>
<evidence type="ECO:0000256" key="4">
    <source>
        <dbReference type="ARBA" id="ARBA00022840"/>
    </source>
</evidence>
<dbReference type="SUPFAM" id="SSF52540">
    <property type="entry name" value="P-loop containing nucleoside triphosphate hydrolases"/>
    <property type="match status" value="1"/>
</dbReference>
<evidence type="ECO:0000256" key="1">
    <source>
        <dbReference type="ARBA" id="ARBA00005417"/>
    </source>
</evidence>
<dbReference type="Gene3D" id="3.40.50.300">
    <property type="entry name" value="P-loop containing nucleotide triphosphate hydrolases"/>
    <property type="match status" value="1"/>
</dbReference>
<dbReference type="NCBIfam" id="NF040873">
    <property type="entry name" value="AztA"/>
    <property type="match status" value="1"/>
</dbReference>